<evidence type="ECO:0000256" key="3">
    <source>
        <dbReference type="SAM" id="MobiDB-lite"/>
    </source>
</evidence>
<dbReference type="AlphaFoldDB" id="A0A7R8VQE9"/>
<dbReference type="GO" id="GO:0012505">
    <property type="term" value="C:endomembrane system"/>
    <property type="evidence" value="ECO:0007669"/>
    <property type="project" value="UniProtKB-SubCell"/>
</dbReference>
<sequence>MENHLGKTSLSSPDRDSNLDLPVLSSRAQHDKCVSQLRHRVDSSELPNAHRRLTDKSRSHKIRVAPADIHWREPFQDSYRQSIKPLYLLLRGLGSLPIQWTETGEMTFKKYSSAILYSCAHYLCFISTLSFTLKSWFLGVVPQGHFAQSLYTALGINLCLPVVLAPLINWTEARNRLFLKVTRSCLEIPSRRYLIPGLILKAVIILCLQLSYEVLAYGTLQPWNFRDVSVHWLVNLTRSTTVITWYLNCCALEKAADALIVQLLKDVSQHKDLRLVLANYRPLWLQLSHLTRQLGESVCYTYSCVTRNFFWLIAQSSITTVFLFVICDGPDKVTQKVGVKFQETLLLIRMTTVDEETYQEIDAFLSAIEMCPPEVRLGEYVTLDRKVFVSGRPSAGHGLVMADNASYPLSSKCDAETCSKPITPWRLCGEVCKALNKTRGLYRRYLELHEDPANNVIKDELEWTTTELRNALRSIEWDLEDLDDTIDILLNFTVL</sequence>
<dbReference type="SUPFAM" id="SSF47661">
    <property type="entry name" value="t-snare proteins"/>
    <property type="match status" value="1"/>
</dbReference>
<dbReference type="GO" id="GO:0048193">
    <property type="term" value="P:Golgi vesicle transport"/>
    <property type="evidence" value="ECO:0007669"/>
    <property type="project" value="InterPro"/>
</dbReference>
<dbReference type="EMBL" id="OA568195">
    <property type="protein sequence ID" value="CAD7201255.1"/>
    <property type="molecule type" value="Genomic_DNA"/>
</dbReference>
<name>A0A7R8VQE9_TIMDO</name>
<evidence type="ECO:0000256" key="2">
    <source>
        <dbReference type="ARBA" id="ARBA00046280"/>
    </source>
</evidence>
<dbReference type="GO" id="GO:0016020">
    <property type="term" value="C:membrane"/>
    <property type="evidence" value="ECO:0007669"/>
    <property type="project" value="InterPro"/>
</dbReference>
<dbReference type="GO" id="GO:0015031">
    <property type="term" value="P:protein transport"/>
    <property type="evidence" value="ECO:0007669"/>
    <property type="project" value="UniProtKB-KW"/>
</dbReference>
<feature type="region of interest" description="Disordered" evidence="3">
    <location>
        <begin position="1"/>
        <end position="21"/>
    </location>
</feature>
<dbReference type="CDD" id="cd21443">
    <property type="entry name" value="SNARE_NTD_STX6_STX10"/>
    <property type="match status" value="1"/>
</dbReference>
<evidence type="ECO:0000313" key="6">
    <source>
        <dbReference type="EMBL" id="CAD7201255.1"/>
    </source>
</evidence>
<keyword evidence="4" id="KW-1133">Transmembrane helix</keyword>
<feature type="transmembrane region" description="Helical" evidence="4">
    <location>
        <begin position="114"/>
        <end position="138"/>
    </location>
</feature>
<feature type="transmembrane region" description="Helical" evidence="4">
    <location>
        <begin position="150"/>
        <end position="172"/>
    </location>
</feature>
<evidence type="ECO:0000256" key="1">
    <source>
        <dbReference type="ARBA" id="ARBA00022927"/>
    </source>
</evidence>
<keyword evidence="1" id="KW-0653">Protein transport</keyword>
<dbReference type="InterPro" id="IPR015260">
    <property type="entry name" value="Syntaxin-6/10/61_N"/>
</dbReference>
<dbReference type="InterPro" id="IPR010989">
    <property type="entry name" value="SNARE"/>
</dbReference>
<comment type="subcellular location">
    <subcellularLocation>
        <location evidence="2">Endomembrane system</location>
        <topology evidence="2">Single-pass type IV membrane protein</topology>
    </subcellularLocation>
</comment>
<accession>A0A7R8VQE9</accession>
<evidence type="ECO:0000259" key="5">
    <source>
        <dbReference type="Pfam" id="PF09177"/>
    </source>
</evidence>
<feature type="domain" description="Syntaxin 6/10/61 N-terminal" evidence="5">
    <location>
        <begin position="429"/>
        <end position="489"/>
    </location>
</feature>
<gene>
    <name evidence="6" type="ORF">TDIB3V08_LOCUS7458</name>
</gene>
<evidence type="ECO:0000256" key="4">
    <source>
        <dbReference type="SAM" id="Phobius"/>
    </source>
</evidence>
<feature type="compositionally biased region" description="Polar residues" evidence="3">
    <location>
        <begin position="1"/>
        <end position="12"/>
    </location>
</feature>
<protein>
    <recommendedName>
        <fullName evidence="5">Syntaxin 6/10/61 N-terminal domain-containing protein</fullName>
    </recommendedName>
</protein>
<dbReference type="Pfam" id="PF09177">
    <property type="entry name" value="STX6_10_61_N"/>
    <property type="match status" value="1"/>
</dbReference>
<keyword evidence="4" id="KW-0812">Transmembrane</keyword>
<organism evidence="6">
    <name type="scientific">Timema douglasi</name>
    <name type="common">Walking stick</name>
    <dbReference type="NCBI Taxonomy" id="61478"/>
    <lineage>
        <taxon>Eukaryota</taxon>
        <taxon>Metazoa</taxon>
        <taxon>Ecdysozoa</taxon>
        <taxon>Arthropoda</taxon>
        <taxon>Hexapoda</taxon>
        <taxon>Insecta</taxon>
        <taxon>Pterygota</taxon>
        <taxon>Neoptera</taxon>
        <taxon>Polyneoptera</taxon>
        <taxon>Phasmatodea</taxon>
        <taxon>Timematodea</taxon>
        <taxon>Timematoidea</taxon>
        <taxon>Timematidae</taxon>
        <taxon>Timema</taxon>
    </lineage>
</organism>
<reference evidence="6" key="1">
    <citation type="submission" date="2020-11" db="EMBL/GenBank/DDBJ databases">
        <authorList>
            <person name="Tran Van P."/>
        </authorList>
    </citation>
    <scope>NUCLEOTIDE SEQUENCE</scope>
</reference>
<keyword evidence="4" id="KW-0472">Membrane</keyword>
<feature type="transmembrane region" description="Helical" evidence="4">
    <location>
        <begin position="193"/>
        <end position="212"/>
    </location>
</feature>
<dbReference type="Gene3D" id="1.20.58.90">
    <property type="match status" value="1"/>
</dbReference>
<proteinExistence type="predicted"/>
<keyword evidence="1" id="KW-0813">Transport</keyword>